<protein>
    <submittedName>
        <fullName evidence="2">Uncharacterized protein</fullName>
    </submittedName>
</protein>
<accession>A0A5B7IDK9</accession>
<keyword evidence="3" id="KW-1185">Reference proteome</keyword>
<evidence type="ECO:0000313" key="2">
    <source>
        <dbReference type="EMBL" id="MPC81942.1"/>
    </source>
</evidence>
<evidence type="ECO:0000313" key="3">
    <source>
        <dbReference type="Proteomes" id="UP000324222"/>
    </source>
</evidence>
<dbReference type="EMBL" id="VSRR010058460">
    <property type="protein sequence ID" value="MPC81942.1"/>
    <property type="molecule type" value="Genomic_DNA"/>
</dbReference>
<proteinExistence type="predicted"/>
<dbReference type="AlphaFoldDB" id="A0A5B7IDK9"/>
<dbReference type="Proteomes" id="UP000324222">
    <property type="component" value="Unassembled WGS sequence"/>
</dbReference>
<feature type="region of interest" description="Disordered" evidence="1">
    <location>
        <begin position="1"/>
        <end position="34"/>
    </location>
</feature>
<gene>
    <name evidence="2" type="ORF">E2C01_076583</name>
</gene>
<feature type="compositionally biased region" description="Basic residues" evidence="1">
    <location>
        <begin position="1"/>
        <end position="16"/>
    </location>
</feature>
<sequence length="73" mass="8313">MNHHHHHHRRHRHKKQTWPPLPSQRKGLRFGRGGFVTFKGGRTGMRSLHLPDRVACCGEGGRGDGIVVVSEFN</sequence>
<comment type="caution">
    <text evidence="2">The sequence shown here is derived from an EMBL/GenBank/DDBJ whole genome shotgun (WGS) entry which is preliminary data.</text>
</comment>
<name>A0A5B7IDK9_PORTR</name>
<organism evidence="2 3">
    <name type="scientific">Portunus trituberculatus</name>
    <name type="common">Swimming crab</name>
    <name type="synonym">Neptunus trituberculatus</name>
    <dbReference type="NCBI Taxonomy" id="210409"/>
    <lineage>
        <taxon>Eukaryota</taxon>
        <taxon>Metazoa</taxon>
        <taxon>Ecdysozoa</taxon>
        <taxon>Arthropoda</taxon>
        <taxon>Crustacea</taxon>
        <taxon>Multicrustacea</taxon>
        <taxon>Malacostraca</taxon>
        <taxon>Eumalacostraca</taxon>
        <taxon>Eucarida</taxon>
        <taxon>Decapoda</taxon>
        <taxon>Pleocyemata</taxon>
        <taxon>Brachyura</taxon>
        <taxon>Eubrachyura</taxon>
        <taxon>Portunoidea</taxon>
        <taxon>Portunidae</taxon>
        <taxon>Portuninae</taxon>
        <taxon>Portunus</taxon>
    </lineage>
</organism>
<reference evidence="2 3" key="1">
    <citation type="submission" date="2019-05" db="EMBL/GenBank/DDBJ databases">
        <title>Another draft genome of Portunus trituberculatus and its Hox gene families provides insights of decapod evolution.</title>
        <authorList>
            <person name="Jeong J.-H."/>
            <person name="Song I."/>
            <person name="Kim S."/>
            <person name="Choi T."/>
            <person name="Kim D."/>
            <person name="Ryu S."/>
            <person name="Kim W."/>
        </authorList>
    </citation>
    <scope>NUCLEOTIDE SEQUENCE [LARGE SCALE GENOMIC DNA]</scope>
    <source>
        <tissue evidence="2">Muscle</tissue>
    </source>
</reference>
<evidence type="ECO:0000256" key="1">
    <source>
        <dbReference type="SAM" id="MobiDB-lite"/>
    </source>
</evidence>